<evidence type="ECO:0000313" key="5">
    <source>
        <dbReference type="Proteomes" id="UP000643525"/>
    </source>
</evidence>
<evidence type="ECO:0000256" key="2">
    <source>
        <dbReference type="SAM" id="Phobius"/>
    </source>
</evidence>
<comment type="caution">
    <text evidence="4">The sequence shown here is derived from an EMBL/GenBank/DDBJ whole genome shotgun (WGS) entry which is preliminary data.</text>
</comment>
<feature type="domain" description="DUF8175" evidence="3">
    <location>
        <begin position="61"/>
        <end position="244"/>
    </location>
</feature>
<accession>A0ABR9JIY5</accession>
<keyword evidence="5" id="KW-1185">Reference proteome</keyword>
<evidence type="ECO:0000256" key="1">
    <source>
        <dbReference type="SAM" id="MobiDB-lite"/>
    </source>
</evidence>
<reference evidence="4 5" key="1">
    <citation type="submission" date="2020-10" db="EMBL/GenBank/DDBJ databases">
        <title>Sequencing the genomes of 1000 actinobacteria strains.</title>
        <authorList>
            <person name="Klenk H.-P."/>
        </authorList>
    </citation>
    <scope>NUCLEOTIDE SEQUENCE [LARGE SCALE GENOMIC DNA]</scope>
    <source>
        <strain evidence="4 5">DSM 15666</strain>
    </source>
</reference>
<dbReference type="RefSeq" id="WP_192596640.1">
    <property type="nucleotide sequence ID" value="NZ_BAAALJ010000025.1"/>
</dbReference>
<evidence type="ECO:0000259" key="3">
    <source>
        <dbReference type="Pfam" id="PF26526"/>
    </source>
</evidence>
<name>A0ABR9JIY5_9MICC</name>
<keyword evidence="2" id="KW-0812">Transmembrane</keyword>
<proteinExistence type="predicted"/>
<organism evidence="4 5">
    <name type="scientific">Nesterenkonia lutea</name>
    <dbReference type="NCBI Taxonomy" id="272919"/>
    <lineage>
        <taxon>Bacteria</taxon>
        <taxon>Bacillati</taxon>
        <taxon>Actinomycetota</taxon>
        <taxon>Actinomycetes</taxon>
        <taxon>Micrococcales</taxon>
        <taxon>Micrococcaceae</taxon>
        <taxon>Nesterenkonia</taxon>
    </lineage>
</organism>
<keyword evidence="2" id="KW-1133">Transmembrane helix</keyword>
<feature type="transmembrane region" description="Helical" evidence="2">
    <location>
        <begin position="12"/>
        <end position="34"/>
    </location>
</feature>
<dbReference type="InterPro" id="IPR058488">
    <property type="entry name" value="DUF8175"/>
</dbReference>
<dbReference type="Pfam" id="PF26526">
    <property type="entry name" value="DUF8175"/>
    <property type="match status" value="1"/>
</dbReference>
<sequence length="246" mass="26421">MARTNKQRGGRSWIFWGAGLLIVIVVVVVGLLTIPAGSDDAPDEEPAAQNTDSPAPEPVEPEDEEPAEEQAGAVSQCEGMDADSAFPAEAPEFAWEDFDGAEGLALPVSDEHGPAVQEDGFWRCFSQTPAGAAFAAPSLFLSFVVGREYEAAVDSPGAREALPQVSADESAENFEGVLVRGFRIVDSSAEEATVRVWLGYPDLSADGAYDFTLLWNEDANDWRLDLAAGEAPFSELTETSDFTEWR</sequence>
<evidence type="ECO:0000313" key="4">
    <source>
        <dbReference type="EMBL" id="MBE1525492.1"/>
    </source>
</evidence>
<keyword evidence="2" id="KW-0472">Membrane</keyword>
<dbReference type="EMBL" id="JADBED010000002">
    <property type="protein sequence ID" value="MBE1525492.1"/>
    <property type="molecule type" value="Genomic_DNA"/>
</dbReference>
<gene>
    <name evidence="4" type="ORF">H4W27_002666</name>
</gene>
<feature type="region of interest" description="Disordered" evidence="1">
    <location>
        <begin position="37"/>
        <end position="75"/>
    </location>
</feature>
<feature type="compositionally biased region" description="Acidic residues" evidence="1">
    <location>
        <begin position="59"/>
        <end position="68"/>
    </location>
</feature>
<protein>
    <recommendedName>
        <fullName evidence="3">DUF8175 domain-containing protein</fullName>
    </recommendedName>
</protein>
<dbReference type="Proteomes" id="UP000643525">
    <property type="component" value="Unassembled WGS sequence"/>
</dbReference>